<feature type="compositionally biased region" description="Basic and acidic residues" evidence="1">
    <location>
        <begin position="32"/>
        <end position="44"/>
    </location>
</feature>
<keyword evidence="3" id="KW-1185">Reference proteome</keyword>
<evidence type="ECO:0000313" key="2">
    <source>
        <dbReference type="EMBL" id="KAK2147654.1"/>
    </source>
</evidence>
<comment type="caution">
    <text evidence="2">The sequence shown here is derived from an EMBL/GenBank/DDBJ whole genome shotgun (WGS) entry which is preliminary data.</text>
</comment>
<proteinExistence type="predicted"/>
<gene>
    <name evidence="2" type="ORF">LSH36_543g05018</name>
</gene>
<name>A0AAD9MYH3_9ANNE</name>
<organism evidence="2 3">
    <name type="scientific">Paralvinella palmiformis</name>
    <dbReference type="NCBI Taxonomy" id="53620"/>
    <lineage>
        <taxon>Eukaryota</taxon>
        <taxon>Metazoa</taxon>
        <taxon>Spiralia</taxon>
        <taxon>Lophotrochozoa</taxon>
        <taxon>Annelida</taxon>
        <taxon>Polychaeta</taxon>
        <taxon>Sedentaria</taxon>
        <taxon>Canalipalpata</taxon>
        <taxon>Terebellida</taxon>
        <taxon>Terebelliformia</taxon>
        <taxon>Alvinellidae</taxon>
        <taxon>Paralvinella</taxon>
    </lineage>
</organism>
<evidence type="ECO:0000313" key="3">
    <source>
        <dbReference type="Proteomes" id="UP001208570"/>
    </source>
</evidence>
<evidence type="ECO:0000256" key="1">
    <source>
        <dbReference type="SAM" id="MobiDB-lite"/>
    </source>
</evidence>
<dbReference type="EMBL" id="JAODUP010000543">
    <property type="protein sequence ID" value="KAK2147654.1"/>
    <property type="molecule type" value="Genomic_DNA"/>
</dbReference>
<feature type="compositionally biased region" description="Polar residues" evidence="1">
    <location>
        <begin position="20"/>
        <end position="29"/>
    </location>
</feature>
<feature type="region of interest" description="Disordered" evidence="1">
    <location>
        <begin position="1"/>
        <end position="49"/>
    </location>
</feature>
<accession>A0AAD9MYH3</accession>
<dbReference type="AlphaFoldDB" id="A0AAD9MYH3"/>
<dbReference type="Proteomes" id="UP001208570">
    <property type="component" value="Unassembled WGS sequence"/>
</dbReference>
<reference evidence="2" key="1">
    <citation type="journal article" date="2023" name="Mol. Biol. Evol.">
        <title>Third-Generation Sequencing Reveals the Adaptive Role of the Epigenome in Three Deep-Sea Polychaetes.</title>
        <authorList>
            <person name="Perez M."/>
            <person name="Aroh O."/>
            <person name="Sun Y."/>
            <person name="Lan Y."/>
            <person name="Juniper S.K."/>
            <person name="Young C.R."/>
            <person name="Angers B."/>
            <person name="Qian P.Y."/>
        </authorList>
    </citation>
    <scope>NUCLEOTIDE SEQUENCE</scope>
    <source>
        <strain evidence="2">P08H-3</strain>
    </source>
</reference>
<protein>
    <submittedName>
        <fullName evidence="2">Uncharacterized protein</fullName>
    </submittedName>
</protein>
<sequence>MGGRGKGCPSAKAGGRSLNLRCSESNSQETDTNAKGKKDKKAQTTKEVSSNIIRSIQSDEDLFNPEGELQTQPVANADSNTNINENIICPDYELQVLDTYEAMQCEVCTRRPGAVEKTMSKLGTTTSKTTQLNTMTPDDLKNLIDAIIEEGMNGYRERDARKTNAIMHNIRETNLETPVERRAADN</sequence>